<dbReference type="InterPro" id="IPR032675">
    <property type="entry name" value="LRR_dom_sf"/>
</dbReference>
<accession>A0A8H3E572</accession>
<dbReference type="SUPFAM" id="SSF52047">
    <property type="entry name" value="RNI-like"/>
    <property type="match status" value="1"/>
</dbReference>
<evidence type="ECO:0000313" key="2">
    <source>
        <dbReference type="Proteomes" id="UP000663827"/>
    </source>
</evidence>
<comment type="caution">
    <text evidence="1">The sequence shown here is derived from an EMBL/GenBank/DDBJ whole genome shotgun (WGS) entry which is preliminary data.</text>
</comment>
<evidence type="ECO:0008006" key="3">
    <source>
        <dbReference type="Google" id="ProtNLM"/>
    </source>
</evidence>
<dbReference type="Proteomes" id="UP000663827">
    <property type="component" value="Unassembled WGS sequence"/>
</dbReference>
<reference evidence="1" key="1">
    <citation type="submission" date="2021-01" db="EMBL/GenBank/DDBJ databases">
        <authorList>
            <person name="Kaushik A."/>
        </authorList>
    </citation>
    <scope>NUCLEOTIDE SEQUENCE</scope>
    <source>
        <strain evidence="1">AG5</strain>
    </source>
</reference>
<proteinExistence type="predicted"/>
<organism evidence="1 2">
    <name type="scientific">Rhizoctonia solani</name>
    <dbReference type="NCBI Taxonomy" id="456999"/>
    <lineage>
        <taxon>Eukaryota</taxon>
        <taxon>Fungi</taxon>
        <taxon>Dikarya</taxon>
        <taxon>Basidiomycota</taxon>
        <taxon>Agaricomycotina</taxon>
        <taxon>Agaricomycetes</taxon>
        <taxon>Cantharellales</taxon>
        <taxon>Ceratobasidiaceae</taxon>
        <taxon>Rhizoctonia</taxon>
    </lineage>
</organism>
<dbReference type="Gene3D" id="3.80.10.10">
    <property type="entry name" value="Ribonuclease Inhibitor"/>
    <property type="match status" value="1"/>
</dbReference>
<dbReference type="AlphaFoldDB" id="A0A8H3E572"/>
<evidence type="ECO:0000313" key="1">
    <source>
        <dbReference type="EMBL" id="CAE7176713.1"/>
    </source>
</evidence>
<sequence>MPEFAALPATAPLDGSSARSMDIPIHSTPNSSLRVFEIYELVVLICELLSRRDNASLLCVCHQLSRVVRPFVWERIDTVEPLVRMIPGTCVDVYGDEPFRPFITMSLPKSLDLARLSFYAPYIKYLDIPLTTTIDAYENWDQFLASTRTTDLLPNLQHLKLIFTWRTNEETIIGDTLKWVTAFLSSSLLSLEIYPDFGWNASIHRFGHAFIGLDRATQLLHALSEKCSRLSSLAILPGDITTHSSMWLDTTTYGAGAEVVPASAIFHKEHIRLDLIFPRFEYLRDLSATPSILESRVFRALGDLAYLETLSIRGFPITDLQGNCYKVASNLELTAHSFPALRHLDLLNLHYKVVINICRHKPLARALRRLRPINWWSTGRQRHTELLDSLIEHDSAIDQLDLFHLLPRWFITPRFLRCLSYLQLTHLSIPQPVHRRFEYDWNELARAVPVLKSLELTEWITYEPLEFERLWDIAIALPNLSHLSGCFQYWKTSSPDEFQHDFFPQSLEPFCLELSLHRNFGRRSVDLDRTARLLGTLSGRNQ</sequence>
<gene>
    <name evidence="1" type="ORF">RDB_LOCUS112509</name>
</gene>
<name>A0A8H3E572_9AGAM</name>
<protein>
    <recommendedName>
        <fullName evidence="3">F-box domain-containing protein</fullName>
    </recommendedName>
</protein>
<dbReference type="EMBL" id="CAJNJQ010002471">
    <property type="protein sequence ID" value="CAE7176713.1"/>
    <property type="molecule type" value="Genomic_DNA"/>
</dbReference>